<evidence type="ECO:0000313" key="9">
    <source>
        <dbReference type="EMBL" id="WPH02169.1"/>
    </source>
</evidence>
<evidence type="ECO:0000313" key="10">
    <source>
        <dbReference type="Proteomes" id="UP001303373"/>
    </source>
</evidence>
<dbReference type="SUPFAM" id="SSF46689">
    <property type="entry name" value="Homeodomain-like"/>
    <property type="match status" value="1"/>
</dbReference>
<dbReference type="PANTHER" id="PTHR24208">
    <property type="entry name" value="LIM/HOMEOBOX PROTEIN LHX"/>
    <property type="match status" value="1"/>
</dbReference>
<feature type="compositionally biased region" description="Polar residues" evidence="7">
    <location>
        <begin position="105"/>
        <end position="117"/>
    </location>
</feature>
<dbReference type="Pfam" id="PF00046">
    <property type="entry name" value="Homeodomain"/>
    <property type="match status" value="1"/>
</dbReference>
<dbReference type="GO" id="GO:0005634">
    <property type="term" value="C:nucleus"/>
    <property type="evidence" value="ECO:0007669"/>
    <property type="project" value="UniProtKB-SubCell"/>
</dbReference>
<reference evidence="9 10" key="1">
    <citation type="submission" date="2023-11" db="EMBL/GenBank/DDBJ databases">
        <title>An acidophilic fungus is an integral part of prey digestion in a carnivorous sundew plant.</title>
        <authorList>
            <person name="Tsai I.J."/>
        </authorList>
    </citation>
    <scope>NUCLEOTIDE SEQUENCE [LARGE SCALE GENOMIC DNA]</scope>
    <source>
        <strain evidence="9">169a</strain>
    </source>
</reference>
<keyword evidence="4 5" id="KW-0539">Nucleus</keyword>
<feature type="compositionally biased region" description="Polar residues" evidence="7">
    <location>
        <begin position="241"/>
        <end position="263"/>
    </location>
</feature>
<organism evidence="9 10">
    <name type="scientific">Acrodontium crateriforme</name>
    <dbReference type="NCBI Taxonomy" id="150365"/>
    <lineage>
        <taxon>Eukaryota</taxon>
        <taxon>Fungi</taxon>
        <taxon>Dikarya</taxon>
        <taxon>Ascomycota</taxon>
        <taxon>Pezizomycotina</taxon>
        <taxon>Dothideomycetes</taxon>
        <taxon>Dothideomycetidae</taxon>
        <taxon>Mycosphaerellales</taxon>
        <taxon>Teratosphaeriaceae</taxon>
        <taxon>Acrodontium</taxon>
    </lineage>
</organism>
<comment type="subcellular location">
    <subcellularLocation>
        <location evidence="1 5 6">Nucleus</location>
    </subcellularLocation>
</comment>
<feature type="region of interest" description="Disordered" evidence="7">
    <location>
        <begin position="1"/>
        <end position="42"/>
    </location>
</feature>
<accession>A0AAQ3M6C8</accession>
<dbReference type="PROSITE" id="PS50071">
    <property type="entry name" value="HOMEOBOX_2"/>
    <property type="match status" value="1"/>
</dbReference>
<dbReference type="SMART" id="SM00389">
    <property type="entry name" value="HOX"/>
    <property type="match status" value="1"/>
</dbReference>
<dbReference type="Gene3D" id="1.10.10.60">
    <property type="entry name" value="Homeodomain-like"/>
    <property type="match status" value="1"/>
</dbReference>
<feature type="compositionally biased region" description="Polar residues" evidence="7">
    <location>
        <begin position="28"/>
        <end position="42"/>
    </location>
</feature>
<sequence length="524" mass="57157">MSRERSTTLLLSPPNSPRMSGEHKKSEYQWQQAPTSSYNDNHSQFVTGATGLLAAVPKHLDNGYGQSMLSEHGLPYTLDLPTSSAPKQICGISSVRHDANADGIVNSTGRLTPNSAATGLEEVQPENRERKSSVSEQDEDDDDEQDTSQMTAAERRAAKRKMKRFRLTHNQTRFLMNEFARKPHPDASHREKLSREIPGLSPRQVQVWFQNRRAKLKRLKTDDGDRLTRTRGLPSEFESKLASQSWPFPTQESSASSRVTSTGYGPVGESGDVRSLSIDTFRRRSEIDYGSIYSGSSGISPAMGASAFSPSRSSADAFSPISTGGNTPLFGLQPQDSPRHWSIPIQGNYGTHGSSINDRLSRSLGDSTGSSLRASNSYGGLGPLGGTPPAPSHRSYSDHGSVILESPQRQRSRTAQNIPYDVGITYGQQSMSHAPMEQYRRASSHLAGPPMSNYAQFQPAQYSTTSSSAYSTPTFQSAFDYTGSERNQVSFGGMPNTFGSSENQDRTGEGENQTQVGVAMPSSY</sequence>
<dbReference type="AlphaFoldDB" id="A0AAQ3M6C8"/>
<evidence type="ECO:0000256" key="3">
    <source>
        <dbReference type="ARBA" id="ARBA00023155"/>
    </source>
</evidence>
<feature type="DNA-binding region" description="Homeobox" evidence="5">
    <location>
        <begin position="160"/>
        <end position="220"/>
    </location>
</feature>
<dbReference type="GO" id="GO:0000977">
    <property type="term" value="F:RNA polymerase II transcription regulatory region sequence-specific DNA binding"/>
    <property type="evidence" value="ECO:0007669"/>
    <property type="project" value="TreeGrafter"/>
</dbReference>
<protein>
    <recommendedName>
        <fullName evidence="8">Homeobox domain-containing protein</fullName>
    </recommendedName>
</protein>
<feature type="compositionally biased region" description="Acidic residues" evidence="7">
    <location>
        <begin position="136"/>
        <end position="146"/>
    </location>
</feature>
<dbReference type="CDD" id="cd00086">
    <property type="entry name" value="homeodomain"/>
    <property type="match status" value="1"/>
</dbReference>
<dbReference type="InterPro" id="IPR009057">
    <property type="entry name" value="Homeodomain-like_sf"/>
</dbReference>
<dbReference type="InterPro" id="IPR001356">
    <property type="entry name" value="HD"/>
</dbReference>
<feature type="compositionally biased region" description="Polar residues" evidence="7">
    <location>
        <begin position="510"/>
        <end position="524"/>
    </location>
</feature>
<feature type="region of interest" description="Disordered" evidence="7">
    <location>
        <begin position="486"/>
        <end position="524"/>
    </location>
</feature>
<evidence type="ECO:0000256" key="7">
    <source>
        <dbReference type="SAM" id="MobiDB-lite"/>
    </source>
</evidence>
<keyword evidence="2 5" id="KW-0238">DNA-binding</keyword>
<proteinExistence type="predicted"/>
<name>A0AAQ3M6C8_9PEZI</name>
<gene>
    <name evidence="9" type="ORF">R9X50_00502400</name>
</gene>
<feature type="region of interest" description="Disordered" evidence="7">
    <location>
        <begin position="346"/>
        <end position="418"/>
    </location>
</feature>
<evidence type="ECO:0000259" key="8">
    <source>
        <dbReference type="PROSITE" id="PS50071"/>
    </source>
</evidence>
<dbReference type="GO" id="GO:0000981">
    <property type="term" value="F:DNA-binding transcription factor activity, RNA polymerase II-specific"/>
    <property type="evidence" value="ECO:0007669"/>
    <property type="project" value="TreeGrafter"/>
</dbReference>
<feature type="region of interest" description="Disordered" evidence="7">
    <location>
        <begin position="103"/>
        <end position="163"/>
    </location>
</feature>
<feature type="domain" description="Homeobox" evidence="8">
    <location>
        <begin position="158"/>
        <end position="219"/>
    </location>
</feature>
<dbReference type="InterPro" id="IPR050453">
    <property type="entry name" value="LIM_Homeobox_TF"/>
</dbReference>
<keyword evidence="10" id="KW-1185">Reference proteome</keyword>
<dbReference type="PANTHER" id="PTHR24208:SF166">
    <property type="entry name" value="LIM HOMEOBOX TRANSCRIPTION FACTOR 1 ALPHA, ISOFORM B"/>
    <property type="match status" value="1"/>
</dbReference>
<dbReference type="Proteomes" id="UP001303373">
    <property type="component" value="Chromosome 7"/>
</dbReference>
<feature type="compositionally biased region" description="Polar residues" evidence="7">
    <location>
        <begin position="407"/>
        <end position="417"/>
    </location>
</feature>
<evidence type="ECO:0000256" key="4">
    <source>
        <dbReference type="ARBA" id="ARBA00023242"/>
    </source>
</evidence>
<evidence type="ECO:0000256" key="1">
    <source>
        <dbReference type="ARBA" id="ARBA00004123"/>
    </source>
</evidence>
<evidence type="ECO:0000256" key="5">
    <source>
        <dbReference type="PROSITE-ProRule" id="PRU00108"/>
    </source>
</evidence>
<evidence type="ECO:0000256" key="6">
    <source>
        <dbReference type="RuleBase" id="RU000682"/>
    </source>
</evidence>
<dbReference type="EMBL" id="CP138586">
    <property type="protein sequence ID" value="WPH02169.1"/>
    <property type="molecule type" value="Genomic_DNA"/>
</dbReference>
<feature type="region of interest" description="Disordered" evidence="7">
    <location>
        <begin position="221"/>
        <end position="271"/>
    </location>
</feature>
<evidence type="ECO:0000256" key="2">
    <source>
        <dbReference type="ARBA" id="ARBA00023125"/>
    </source>
</evidence>
<keyword evidence="3 5" id="KW-0371">Homeobox</keyword>
<feature type="compositionally biased region" description="Polar residues" evidence="7">
    <location>
        <begin position="348"/>
        <end position="378"/>
    </location>
</feature>